<keyword evidence="1" id="KW-0472">Membrane</keyword>
<dbReference type="AlphaFoldDB" id="A0A0S2IA46"/>
<evidence type="ECO:0000313" key="2">
    <source>
        <dbReference type="EMBL" id="ALO20096.1"/>
    </source>
</evidence>
<geneLocation type="mitochondrion" evidence="2"/>
<sequence length="52" mass="6211">MPQMAPLMWLPLMLMIVVAYVIFMTINYFFTLAVSDEKSTFKSSLMEKTWKW</sequence>
<keyword evidence="1" id="KW-1133">Transmembrane helix</keyword>
<dbReference type="RefSeq" id="YP_009116461.2">
    <property type="nucleotide sequence ID" value="NC_026225.2"/>
</dbReference>
<feature type="transmembrane region" description="Helical" evidence="1">
    <location>
        <begin position="12"/>
        <end position="34"/>
    </location>
</feature>
<evidence type="ECO:0000256" key="1">
    <source>
        <dbReference type="SAM" id="Phobius"/>
    </source>
</evidence>
<accession>A0A0S2IA46</accession>
<organism evidence="2">
    <name type="scientific">Trypaea australiensis</name>
    <dbReference type="NCBI Taxonomy" id="1593259"/>
    <lineage>
        <taxon>Eukaryota</taxon>
        <taxon>Metazoa</taxon>
        <taxon>Ecdysozoa</taxon>
        <taxon>Arthropoda</taxon>
        <taxon>Crustacea</taxon>
        <taxon>Multicrustacea</taxon>
        <taxon>Malacostraca</taxon>
        <taxon>Eumalacostraca</taxon>
        <taxon>Eucarida</taxon>
        <taxon>Decapoda</taxon>
        <taxon>Pleocyemata</taxon>
        <taxon>Axiidea</taxon>
        <taxon>Callianassidae</taxon>
        <taxon>Trypaea</taxon>
    </lineage>
</organism>
<protein>
    <submittedName>
        <fullName evidence="2">ATP synthase F0 subunit 8</fullName>
    </submittedName>
</protein>
<keyword evidence="1" id="KW-0812">Transmembrane</keyword>
<reference evidence="2" key="1">
    <citation type="submission" date="2015-11" db="EMBL/GenBank/DDBJ databases">
        <title>The Complete Genome of Trypaea australiensis.</title>
        <authorList>
            <person name="Lee Y.P."/>
            <person name="Gan H.M."/>
            <person name="Tan M.H."/>
            <person name="Austin C."/>
        </authorList>
    </citation>
    <scope>NUCLEOTIDE SEQUENCE</scope>
</reference>
<keyword evidence="2" id="KW-0496">Mitochondrion</keyword>
<dbReference type="GeneID" id="22909618"/>
<dbReference type="EMBL" id="KM501040">
    <property type="protein sequence ID" value="ALO20096.1"/>
    <property type="molecule type" value="Genomic_DNA"/>
</dbReference>
<gene>
    <name evidence="2" type="primary">atp8</name>
</gene>
<name>A0A0S2IA46_9EUCA</name>
<dbReference type="CTD" id="4509"/>
<proteinExistence type="predicted"/>